<evidence type="ECO:0000256" key="5">
    <source>
        <dbReference type="PROSITE-ProRule" id="PRU00192"/>
    </source>
</evidence>
<keyword evidence="9" id="KW-0418">Kinase</keyword>
<dbReference type="InterPro" id="IPR043539">
    <property type="entry name" value="Grb2-like"/>
</dbReference>
<feature type="compositionally biased region" description="Polar residues" evidence="6">
    <location>
        <begin position="394"/>
        <end position="412"/>
    </location>
</feature>
<dbReference type="SMART" id="SM00252">
    <property type="entry name" value="SH2"/>
    <property type="match status" value="1"/>
</dbReference>
<dbReference type="SUPFAM" id="SSF50044">
    <property type="entry name" value="SH3-domain"/>
    <property type="match status" value="1"/>
</dbReference>
<dbReference type="EMBL" id="QNUK01000307">
    <property type="protein sequence ID" value="KAF5895769.1"/>
    <property type="molecule type" value="Genomic_DNA"/>
</dbReference>
<dbReference type="PROSITE" id="PS50001">
    <property type="entry name" value="SH2"/>
    <property type="match status" value="1"/>
</dbReference>
<protein>
    <submittedName>
        <fullName evidence="9">Tyrosine-protein kinase Lyn-like</fullName>
    </submittedName>
</protein>
<dbReference type="Gene3D" id="3.30.505.10">
    <property type="entry name" value="SH2 domain"/>
    <property type="match status" value="1"/>
</dbReference>
<dbReference type="PROSITE" id="PS50002">
    <property type="entry name" value="SH3"/>
    <property type="match status" value="1"/>
</dbReference>
<dbReference type="SMART" id="SM00326">
    <property type="entry name" value="SH3"/>
    <property type="match status" value="1"/>
</dbReference>
<evidence type="ECO:0000313" key="10">
    <source>
        <dbReference type="Proteomes" id="UP000727407"/>
    </source>
</evidence>
<keyword evidence="10" id="KW-1185">Reference proteome</keyword>
<feature type="region of interest" description="Disordered" evidence="6">
    <location>
        <begin position="109"/>
        <end position="181"/>
    </location>
</feature>
<feature type="non-terminal residue" evidence="9">
    <location>
        <position position="704"/>
    </location>
</feature>
<dbReference type="Pfam" id="PF00017">
    <property type="entry name" value="SH2"/>
    <property type="match status" value="1"/>
</dbReference>
<feature type="domain" description="SH3" evidence="8">
    <location>
        <begin position="555"/>
        <end position="615"/>
    </location>
</feature>
<proteinExistence type="predicted"/>
<gene>
    <name evidence="9" type="ORF">DAT39_014519</name>
</gene>
<accession>A0A8J4WXN4</accession>
<comment type="caution">
    <text evidence="9">The sequence shown here is derived from an EMBL/GenBank/DDBJ whole genome shotgun (WGS) entry which is preliminary data.</text>
</comment>
<evidence type="ECO:0000259" key="7">
    <source>
        <dbReference type="PROSITE" id="PS50001"/>
    </source>
</evidence>
<name>A0A8J4WXN4_CLAMG</name>
<feature type="compositionally biased region" description="Basic and acidic residues" evidence="6">
    <location>
        <begin position="124"/>
        <end position="142"/>
    </location>
</feature>
<dbReference type="GO" id="GO:0016301">
    <property type="term" value="F:kinase activity"/>
    <property type="evidence" value="ECO:0007669"/>
    <property type="project" value="UniProtKB-KW"/>
</dbReference>
<feature type="compositionally biased region" description="Polar residues" evidence="6">
    <location>
        <begin position="378"/>
        <end position="388"/>
    </location>
</feature>
<evidence type="ECO:0000256" key="1">
    <source>
        <dbReference type="ARBA" id="ARBA00022443"/>
    </source>
</evidence>
<feature type="region of interest" description="Disordered" evidence="6">
    <location>
        <begin position="437"/>
        <end position="468"/>
    </location>
</feature>
<feature type="compositionally biased region" description="Polar residues" evidence="6">
    <location>
        <begin position="166"/>
        <end position="181"/>
    </location>
</feature>
<organism evidence="9 10">
    <name type="scientific">Clarias magur</name>
    <name type="common">Asian catfish</name>
    <name type="synonym">Macropteronotus magur</name>
    <dbReference type="NCBI Taxonomy" id="1594786"/>
    <lineage>
        <taxon>Eukaryota</taxon>
        <taxon>Metazoa</taxon>
        <taxon>Chordata</taxon>
        <taxon>Craniata</taxon>
        <taxon>Vertebrata</taxon>
        <taxon>Euteleostomi</taxon>
        <taxon>Actinopterygii</taxon>
        <taxon>Neopterygii</taxon>
        <taxon>Teleostei</taxon>
        <taxon>Ostariophysi</taxon>
        <taxon>Siluriformes</taxon>
        <taxon>Clariidae</taxon>
        <taxon>Clarias</taxon>
    </lineage>
</organism>
<keyword evidence="9" id="KW-0808">Transferase</keyword>
<dbReference type="InterPro" id="IPR036028">
    <property type="entry name" value="SH3-like_dom_sf"/>
</dbReference>
<dbReference type="PANTHER" id="PTHR46037">
    <property type="entry name" value="PROTEIN ENHANCER OF SEVENLESS 2B"/>
    <property type="match status" value="1"/>
</dbReference>
<evidence type="ECO:0000256" key="2">
    <source>
        <dbReference type="ARBA" id="ARBA00022999"/>
    </source>
</evidence>
<keyword evidence="1 5" id="KW-0728">SH3 domain</keyword>
<dbReference type="PRINTS" id="PR00401">
    <property type="entry name" value="SH2DOMAIN"/>
</dbReference>
<dbReference type="PRINTS" id="PR00452">
    <property type="entry name" value="SH3DOMAIN"/>
</dbReference>
<dbReference type="OrthoDB" id="9895813at2759"/>
<dbReference type="InterPro" id="IPR036860">
    <property type="entry name" value="SH2_dom_sf"/>
</dbReference>
<dbReference type="Gene3D" id="2.30.30.40">
    <property type="entry name" value="SH3 Domains"/>
    <property type="match status" value="1"/>
</dbReference>
<evidence type="ECO:0000313" key="9">
    <source>
        <dbReference type="EMBL" id="KAF5895769.1"/>
    </source>
</evidence>
<keyword evidence="3" id="KW-0449">Lipoprotein</keyword>
<dbReference type="Pfam" id="PF00018">
    <property type="entry name" value="SH3_1"/>
    <property type="match status" value="1"/>
</dbReference>
<dbReference type="Proteomes" id="UP000727407">
    <property type="component" value="Unassembled WGS sequence"/>
</dbReference>
<feature type="compositionally biased region" description="Basic and acidic residues" evidence="6">
    <location>
        <begin position="149"/>
        <end position="164"/>
    </location>
</feature>
<feature type="region of interest" description="Disordered" evidence="6">
    <location>
        <begin position="378"/>
        <end position="415"/>
    </location>
</feature>
<feature type="domain" description="SH2" evidence="7">
    <location>
        <begin position="621"/>
        <end position="704"/>
    </location>
</feature>
<evidence type="ECO:0000256" key="3">
    <source>
        <dbReference type="ARBA" id="ARBA00023288"/>
    </source>
</evidence>
<reference evidence="9" key="1">
    <citation type="submission" date="2020-07" db="EMBL/GenBank/DDBJ databases">
        <title>Clarias magur genome sequencing, assembly and annotation.</title>
        <authorList>
            <person name="Kushwaha B."/>
            <person name="Kumar R."/>
            <person name="Das P."/>
            <person name="Joshi C.G."/>
            <person name="Kumar D."/>
            <person name="Nagpure N.S."/>
            <person name="Pandey M."/>
            <person name="Agarwal S."/>
            <person name="Srivastava S."/>
            <person name="Singh M."/>
            <person name="Sahoo L."/>
            <person name="Jayasankar P."/>
            <person name="Meher P.K."/>
            <person name="Koringa P.G."/>
            <person name="Iquebal M.A."/>
            <person name="Das S.P."/>
            <person name="Bit A."/>
            <person name="Patnaik S."/>
            <person name="Patel N."/>
            <person name="Shah T.M."/>
            <person name="Hinsu A."/>
            <person name="Jena J.K."/>
        </authorList>
    </citation>
    <scope>NUCLEOTIDE SEQUENCE</scope>
    <source>
        <strain evidence="9">CIFAMagur01</strain>
        <tissue evidence="9">Testis</tissue>
    </source>
</reference>
<sequence>MVTREQEINSCPMERIQQTHNVLDSNICENTLEEKQQRTEEKDTRYKGKQETYSKQEINLKEIKDSVMCERSGVAHGNIISNGDNVEKNQPQDSNKAMEELKDMRDANEMDSGRITEVNPKFSESSESKDGLTTFEEKKSSLEEDSCDEEHRDFAEDRISDKVESLQVNTSSSQHKYSKTELQTKCQNQGLMSQEHMQLNSKPESVKKNMGQPEMQRTLLEHGTEHHTEKVHSEDQLMVVAGPAKCCKIHQENIDNQKKCSPKEAVDCDRKTVRTKKKNSSIAKLIGSLETCAQRPSSKFQKSVNRFVAQPDVSDSNYLNDVSLTDKLIDTTLEERSSSLTFSYDSRSSSLAQDTERSVQANRVKSIRDMFLAKGQTRIQNGQRQQHSPHSDLSDSQPESTDSGGNWSQETSSVEEDTSRLIIAKGFVRRTIERLYGRGSSGGIGTDHIRSPSALKAKQREGPGRANVSSLASYHENRTRVMTDLSYFSATNPSDVFKAPTDCVTPTEPVRSEETNLMDKGHWFVAESQIHEFSPELEEGHRKGKNNETVSAASTDNKIVIALFSYKSENKNELNFNKGEKFVVLDENGEWWKGKSLSSGKVGLIPSNYVKLEETMDTKEWYFKNISRITAERNLLSPANKPGAFLIRQSETTAGSYSMSIRDVGPNGSAVVKHYKIRLLEDGGFYITPRMTFKKLDDLIVAYR</sequence>
<dbReference type="SUPFAM" id="SSF55550">
    <property type="entry name" value="SH2 domain"/>
    <property type="match status" value="1"/>
</dbReference>
<evidence type="ECO:0000256" key="4">
    <source>
        <dbReference type="PROSITE-ProRule" id="PRU00191"/>
    </source>
</evidence>
<keyword evidence="2 4" id="KW-0727">SH2 domain</keyword>
<evidence type="ECO:0000256" key="6">
    <source>
        <dbReference type="SAM" id="MobiDB-lite"/>
    </source>
</evidence>
<dbReference type="InterPro" id="IPR001452">
    <property type="entry name" value="SH3_domain"/>
</dbReference>
<dbReference type="AlphaFoldDB" id="A0A8J4WXN4"/>
<evidence type="ECO:0000259" key="8">
    <source>
        <dbReference type="PROSITE" id="PS50002"/>
    </source>
</evidence>
<dbReference type="InterPro" id="IPR000980">
    <property type="entry name" value="SH2"/>
</dbReference>